<dbReference type="SUPFAM" id="SSF55874">
    <property type="entry name" value="ATPase domain of HSP90 chaperone/DNA topoisomerase II/histidine kinase"/>
    <property type="match status" value="1"/>
</dbReference>
<feature type="transmembrane region" description="Helical" evidence="12">
    <location>
        <begin position="36"/>
        <end position="57"/>
    </location>
</feature>
<evidence type="ECO:0000256" key="6">
    <source>
        <dbReference type="ARBA" id="ARBA00022679"/>
    </source>
</evidence>
<keyword evidence="10" id="KW-0902">Two-component regulatory system</keyword>
<keyword evidence="7 12" id="KW-0812">Transmembrane</keyword>
<dbReference type="PROSITE" id="PS50109">
    <property type="entry name" value="HIS_KIN"/>
    <property type="match status" value="1"/>
</dbReference>
<dbReference type="InterPro" id="IPR003661">
    <property type="entry name" value="HisK_dim/P_dom"/>
</dbReference>
<dbReference type="Gene3D" id="3.30.565.10">
    <property type="entry name" value="Histidine kinase-like ATPase, C-terminal domain"/>
    <property type="match status" value="1"/>
</dbReference>
<comment type="subcellular location">
    <subcellularLocation>
        <location evidence="2">Cell membrane</location>
        <topology evidence="2">Multi-pass membrane protein</topology>
    </subcellularLocation>
</comment>
<evidence type="ECO:0000313" key="14">
    <source>
        <dbReference type="EMBL" id="SHJ83950.1"/>
    </source>
</evidence>
<evidence type="ECO:0000256" key="2">
    <source>
        <dbReference type="ARBA" id="ARBA00004651"/>
    </source>
</evidence>
<name>A0A1M6MKP6_9FIRM</name>
<evidence type="ECO:0000256" key="8">
    <source>
        <dbReference type="ARBA" id="ARBA00022777"/>
    </source>
</evidence>
<comment type="catalytic activity">
    <reaction evidence="1">
        <text>ATP + protein L-histidine = ADP + protein N-phospho-L-histidine.</text>
        <dbReference type="EC" id="2.7.13.3"/>
    </reaction>
</comment>
<dbReference type="EMBL" id="FQZY01000019">
    <property type="protein sequence ID" value="SHJ83950.1"/>
    <property type="molecule type" value="Genomic_DNA"/>
</dbReference>
<dbReference type="InterPro" id="IPR050351">
    <property type="entry name" value="BphY/WalK/GraS-like"/>
</dbReference>
<dbReference type="SMART" id="SM00387">
    <property type="entry name" value="HATPase_c"/>
    <property type="match status" value="1"/>
</dbReference>
<dbReference type="PANTHER" id="PTHR45453:SF2">
    <property type="entry name" value="HISTIDINE KINASE"/>
    <property type="match status" value="1"/>
</dbReference>
<keyword evidence="9 12" id="KW-1133">Transmembrane helix</keyword>
<feature type="domain" description="Histidine kinase" evidence="13">
    <location>
        <begin position="116"/>
        <end position="323"/>
    </location>
</feature>
<dbReference type="EC" id="2.7.13.3" evidence="3"/>
<evidence type="ECO:0000256" key="9">
    <source>
        <dbReference type="ARBA" id="ARBA00022989"/>
    </source>
</evidence>
<evidence type="ECO:0000256" key="10">
    <source>
        <dbReference type="ARBA" id="ARBA00023012"/>
    </source>
</evidence>
<keyword evidence="8 14" id="KW-0418">Kinase</keyword>
<evidence type="ECO:0000256" key="3">
    <source>
        <dbReference type="ARBA" id="ARBA00012438"/>
    </source>
</evidence>
<accession>A0A1M6MKP6</accession>
<dbReference type="InterPro" id="IPR036890">
    <property type="entry name" value="HATPase_C_sf"/>
</dbReference>
<dbReference type="GO" id="GO:0000155">
    <property type="term" value="F:phosphorelay sensor kinase activity"/>
    <property type="evidence" value="ECO:0007669"/>
    <property type="project" value="InterPro"/>
</dbReference>
<dbReference type="InterPro" id="IPR003594">
    <property type="entry name" value="HATPase_dom"/>
</dbReference>
<organism evidence="14 15">
    <name type="scientific">Hespellia stercorisuis DSM 15480</name>
    <dbReference type="NCBI Taxonomy" id="1121950"/>
    <lineage>
        <taxon>Bacteria</taxon>
        <taxon>Bacillati</taxon>
        <taxon>Bacillota</taxon>
        <taxon>Clostridia</taxon>
        <taxon>Lachnospirales</taxon>
        <taxon>Lachnospiraceae</taxon>
        <taxon>Hespellia</taxon>
    </lineage>
</organism>
<dbReference type="CDD" id="cd00082">
    <property type="entry name" value="HisKA"/>
    <property type="match status" value="1"/>
</dbReference>
<sequence length="328" mass="38014">MKYLKRHKTYLCVTLICCIAYNLYFIFLVPGVKSGYLVYLDVLLLVGGLIFVCLDIARYYRWERKKADFLSAQSIADCELGNFENQDIVVHDQEIMAEQLREQFDANCNLEDYIAMWCHEVKIPLASTLLMAERIEDPKLRKSMQVQLEKMNQQLRQALLGCKVQSSVFDLQIKPVKLMDCVRTSLQNNQFFLLQSRFEMDIQVQGETVYTDPSWLVYVLDQLISNAVKYAKASPVLKIRANQTEERVRLFVEDNGEGIAQQDIRRIFEKGFTGSNHHNGRYKSTGMGLYMASVILQKLGVGIVVESELGEYTRFTLEFRDNHEHFLI</sequence>
<dbReference type="AlphaFoldDB" id="A0A1M6MKP6"/>
<evidence type="ECO:0000256" key="7">
    <source>
        <dbReference type="ARBA" id="ARBA00022692"/>
    </source>
</evidence>
<evidence type="ECO:0000313" key="15">
    <source>
        <dbReference type="Proteomes" id="UP000184301"/>
    </source>
</evidence>
<gene>
    <name evidence="14" type="ORF">SAMN02745243_01506</name>
</gene>
<dbReference type="InterPro" id="IPR005467">
    <property type="entry name" value="His_kinase_dom"/>
</dbReference>
<evidence type="ECO:0000256" key="11">
    <source>
        <dbReference type="ARBA" id="ARBA00023136"/>
    </source>
</evidence>
<keyword evidence="6" id="KW-0808">Transferase</keyword>
<dbReference type="InterPro" id="IPR004358">
    <property type="entry name" value="Sig_transdc_His_kin-like_C"/>
</dbReference>
<dbReference type="OrthoDB" id="9780487at2"/>
<dbReference type="RefSeq" id="WP_073107804.1">
    <property type="nucleotide sequence ID" value="NZ_FQZY01000019.1"/>
</dbReference>
<dbReference type="GO" id="GO:0016036">
    <property type="term" value="P:cellular response to phosphate starvation"/>
    <property type="evidence" value="ECO:0007669"/>
    <property type="project" value="TreeGrafter"/>
</dbReference>
<dbReference type="GO" id="GO:0005886">
    <property type="term" value="C:plasma membrane"/>
    <property type="evidence" value="ECO:0007669"/>
    <property type="project" value="UniProtKB-SubCell"/>
</dbReference>
<evidence type="ECO:0000256" key="1">
    <source>
        <dbReference type="ARBA" id="ARBA00000085"/>
    </source>
</evidence>
<keyword evidence="4" id="KW-1003">Cell membrane</keyword>
<dbReference type="GO" id="GO:0004721">
    <property type="term" value="F:phosphoprotein phosphatase activity"/>
    <property type="evidence" value="ECO:0007669"/>
    <property type="project" value="TreeGrafter"/>
</dbReference>
<proteinExistence type="predicted"/>
<keyword evidence="15" id="KW-1185">Reference proteome</keyword>
<evidence type="ECO:0000256" key="12">
    <source>
        <dbReference type="SAM" id="Phobius"/>
    </source>
</evidence>
<keyword evidence="11 12" id="KW-0472">Membrane</keyword>
<dbReference type="STRING" id="1121950.SAMN02745243_01506"/>
<reference evidence="14 15" key="1">
    <citation type="submission" date="2016-11" db="EMBL/GenBank/DDBJ databases">
        <authorList>
            <person name="Jaros S."/>
            <person name="Januszkiewicz K."/>
            <person name="Wedrychowicz H."/>
        </authorList>
    </citation>
    <scope>NUCLEOTIDE SEQUENCE [LARGE SCALE GENOMIC DNA]</scope>
    <source>
        <strain evidence="14 15">DSM 15480</strain>
    </source>
</reference>
<protein>
    <recommendedName>
        <fullName evidence="3">histidine kinase</fullName>
        <ecNumber evidence="3">2.7.13.3</ecNumber>
    </recommendedName>
</protein>
<keyword evidence="5" id="KW-0597">Phosphoprotein</keyword>
<evidence type="ECO:0000256" key="4">
    <source>
        <dbReference type="ARBA" id="ARBA00022475"/>
    </source>
</evidence>
<evidence type="ECO:0000259" key="13">
    <source>
        <dbReference type="PROSITE" id="PS50109"/>
    </source>
</evidence>
<dbReference type="PRINTS" id="PR00344">
    <property type="entry name" value="BCTRLSENSOR"/>
</dbReference>
<dbReference type="Pfam" id="PF02518">
    <property type="entry name" value="HATPase_c"/>
    <property type="match status" value="1"/>
</dbReference>
<dbReference type="Proteomes" id="UP000184301">
    <property type="component" value="Unassembled WGS sequence"/>
</dbReference>
<dbReference type="PANTHER" id="PTHR45453">
    <property type="entry name" value="PHOSPHATE REGULON SENSOR PROTEIN PHOR"/>
    <property type="match status" value="1"/>
</dbReference>
<feature type="transmembrane region" description="Helical" evidence="12">
    <location>
        <begin position="9"/>
        <end position="30"/>
    </location>
</feature>
<evidence type="ECO:0000256" key="5">
    <source>
        <dbReference type="ARBA" id="ARBA00022553"/>
    </source>
</evidence>